<dbReference type="InterPro" id="IPR018711">
    <property type="entry name" value="NAGPA"/>
</dbReference>
<reference evidence="2" key="1">
    <citation type="submission" date="2020-08" db="EMBL/GenBank/DDBJ databases">
        <title>Genome public.</title>
        <authorList>
            <person name="Liu C."/>
            <person name="Sun Q."/>
        </authorList>
    </citation>
    <scope>NUCLEOTIDE SEQUENCE</scope>
    <source>
        <strain evidence="2">BX15</strain>
    </source>
</reference>
<dbReference type="RefSeq" id="WP_187015906.1">
    <property type="nucleotide sequence ID" value="NZ_JACOQI010000021.1"/>
</dbReference>
<comment type="caution">
    <text evidence="2">The sequence shown here is derived from an EMBL/GenBank/DDBJ whole genome shotgun (WGS) entry which is preliminary data.</text>
</comment>
<dbReference type="Proteomes" id="UP000620327">
    <property type="component" value="Unassembled WGS sequence"/>
</dbReference>
<dbReference type="PANTHER" id="PTHR40446">
    <property type="entry name" value="N-ACETYLGLUCOSAMINE-1-PHOSPHODIESTER ALPHA-N-ACETYLGLUCOSAMINIDASE"/>
    <property type="match status" value="1"/>
</dbReference>
<evidence type="ECO:0000313" key="3">
    <source>
        <dbReference type="Proteomes" id="UP000620327"/>
    </source>
</evidence>
<dbReference type="GO" id="GO:0016798">
    <property type="term" value="F:hydrolase activity, acting on glycosyl bonds"/>
    <property type="evidence" value="ECO:0007669"/>
    <property type="project" value="UniProtKB-KW"/>
</dbReference>
<dbReference type="AlphaFoldDB" id="A0A923MKC9"/>
<dbReference type="EMBL" id="JACOQI010000021">
    <property type="protein sequence ID" value="MBC5771715.1"/>
    <property type="molecule type" value="Genomic_DNA"/>
</dbReference>
<organism evidence="2 3">
    <name type="scientific">Dysosmobacter segnis</name>
    <dbReference type="NCBI Taxonomy" id="2763042"/>
    <lineage>
        <taxon>Bacteria</taxon>
        <taxon>Bacillati</taxon>
        <taxon>Bacillota</taxon>
        <taxon>Clostridia</taxon>
        <taxon>Eubacteriales</taxon>
        <taxon>Oscillospiraceae</taxon>
        <taxon>Dysosmobacter</taxon>
    </lineage>
</organism>
<keyword evidence="3" id="KW-1185">Reference proteome</keyword>
<gene>
    <name evidence="2" type="ORF">H8Z83_15545</name>
</gene>
<evidence type="ECO:0000313" key="2">
    <source>
        <dbReference type="EMBL" id="MBC5771715.1"/>
    </source>
</evidence>
<sequence>MTDIFDCARAQIYHNSGKLSPAQIKVKTGCTHIINGYLFNGKFQPVGWTVIDGKVISRDAYQDWGISIGTDGLPKMLTDRGGSFLSGVPLLKAGAKLHRDLTPDVARSAARTAVGWMPNGKICLWCDKTSLTREQLQNKLLGLGVEDAIMLDGGGSTQGIFPKGKVKSSRKVPTLLLFWERKAETANPSPAPTKPEDPALAWGKAKGLLTDSNLEKPVTRAELVRVLYKLKGE</sequence>
<dbReference type="Pfam" id="PF09992">
    <property type="entry name" value="NAGPA"/>
    <property type="match status" value="1"/>
</dbReference>
<evidence type="ECO:0000259" key="1">
    <source>
        <dbReference type="Pfam" id="PF09992"/>
    </source>
</evidence>
<name>A0A923MKC9_9FIRM</name>
<dbReference type="PANTHER" id="PTHR40446:SF2">
    <property type="entry name" value="N-ACETYLGLUCOSAMINE-1-PHOSPHODIESTER ALPHA-N-ACETYLGLUCOSAMINIDASE"/>
    <property type="match status" value="1"/>
</dbReference>
<feature type="domain" description="Phosphodiester glycosidase" evidence="1">
    <location>
        <begin position="31"/>
        <end position="178"/>
    </location>
</feature>
<accession>A0A923MKC9</accession>
<keyword evidence="2" id="KW-0378">Hydrolase</keyword>
<proteinExistence type="predicted"/>
<protein>
    <submittedName>
        <fullName evidence="2">Phosphodiester glycosidase family protein</fullName>
    </submittedName>
</protein>
<keyword evidence="2" id="KW-0326">Glycosidase</keyword>